<dbReference type="AlphaFoldDB" id="A0A1W1BR84"/>
<evidence type="ECO:0000313" key="1">
    <source>
        <dbReference type="EMBL" id="SFV55987.1"/>
    </source>
</evidence>
<proteinExistence type="predicted"/>
<gene>
    <name evidence="1" type="ORF">MNB_SV-3-156</name>
</gene>
<sequence length="230" mass="26362">MVNATTESKGLQARKVKNIIYVDASSLKGRYKIGLFDKGNKRKDTLLLGKDVPQVHIAKQYAILYGLMYIQKRGEGNRYILMNDCESATRDKELLKLATRLNTKLLWIPREINKADRVARQKPNKKKKVWHRLHFFMSILSPLPLVVKDKQPIEENNKILSPIVKIIYQELLQVSNNFPMTTSDLSQIVATVYKQEGIEMKKGASMRARKELSGNNIIRIKSNVVTLIAK</sequence>
<accession>A0A1W1BR84</accession>
<reference evidence="1" key="1">
    <citation type="submission" date="2016-10" db="EMBL/GenBank/DDBJ databases">
        <authorList>
            <person name="de Groot N.N."/>
        </authorList>
    </citation>
    <scope>NUCLEOTIDE SEQUENCE</scope>
</reference>
<dbReference type="EMBL" id="FPHI01000012">
    <property type="protein sequence ID" value="SFV55987.1"/>
    <property type="molecule type" value="Genomic_DNA"/>
</dbReference>
<protein>
    <submittedName>
        <fullName evidence="1">Uncharacterized protein</fullName>
    </submittedName>
</protein>
<name>A0A1W1BR84_9ZZZZ</name>
<organism evidence="1">
    <name type="scientific">hydrothermal vent metagenome</name>
    <dbReference type="NCBI Taxonomy" id="652676"/>
    <lineage>
        <taxon>unclassified sequences</taxon>
        <taxon>metagenomes</taxon>
        <taxon>ecological metagenomes</taxon>
    </lineage>
</organism>